<dbReference type="InterPro" id="IPR027417">
    <property type="entry name" value="P-loop_NTPase"/>
</dbReference>
<dbReference type="PANTHER" id="PTHR34383">
    <property type="entry name" value="POLYPHOSPHATE:AMP PHOSPHOTRANSFERASE-RELATED"/>
    <property type="match status" value="1"/>
</dbReference>
<dbReference type="GO" id="GO:0008976">
    <property type="term" value="F:polyphosphate kinase activity"/>
    <property type="evidence" value="ECO:0007669"/>
    <property type="project" value="InterPro"/>
</dbReference>
<dbReference type="PANTHER" id="PTHR34383:SF3">
    <property type="entry name" value="POLYPHOSPHATE:AMP PHOSPHOTRANSFERASE"/>
    <property type="match status" value="1"/>
</dbReference>
<evidence type="ECO:0000259" key="4">
    <source>
        <dbReference type="Pfam" id="PF03976"/>
    </source>
</evidence>
<dbReference type="EMBL" id="CP042914">
    <property type="protein sequence ID" value="QEG42374.1"/>
    <property type="molecule type" value="Genomic_DNA"/>
</dbReference>
<evidence type="ECO:0000256" key="2">
    <source>
        <dbReference type="ARBA" id="ARBA00022679"/>
    </source>
</evidence>
<dbReference type="InterPro" id="IPR022488">
    <property type="entry name" value="PPK2-related"/>
</dbReference>
<keyword evidence="6" id="KW-1185">Reference proteome</keyword>
<gene>
    <name evidence="5" type="ORF">UC8_44080</name>
</gene>
<dbReference type="SUPFAM" id="SSF52540">
    <property type="entry name" value="P-loop containing nucleoside triphosphate hydrolases"/>
    <property type="match status" value="1"/>
</dbReference>
<dbReference type="NCBIfam" id="TIGR03709">
    <property type="entry name" value="PPK2_rel_1"/>
    <property type="match status" value="1"/>
</dbReference>
<dbReference type="Gene3D" id="3.40.50.300">
    <property type="entry name" value="P-loop containing nucleotide triphosphate hydrolases"/>
    <property type="match status" value="1"/>
</dbReference>
<keyword evidence="2" id="KW-0808">Transferase</keyword>
<name>A0A5B9QTM9_9BACT</name>
<comment type="similarity">
    <text evidence="1">Belongs to the polyphosphate kinase 2 (PPK2) family. Class I subfamily.</text>
</comment>
<protein>
    <submittedName>
        <fullName evidence="5">Polyphosphate kinase 2 (PPK2)</fullName>
    </submittedName>
</protein>
<dbReference type="AlphaFoldDB" id="A0A5B9QTM9"/>
<dbReference type="GO" id="GO:0006797">
    <property type="term" value="P:polyphosphate metabolic process"/>
    <property type="evidence" value="ECO:0007669"/>
    <property type="project" value="InterPro"/>
</dbReference>
<dbReference type="InterPro" id="IPR016898">
    <property type="entry name" value="Polyphosphate_phosphotransfera"/>
</dbReference>
<evidence type="ECO:0000256" key="3">
    <source>
        <dbReference type="ARBA" id="ARBA00022777"/>
    </source>
</evidence>
<sequence>MDFYQQHIVDPDKRVRLKEIDSKIMGPFADKQEGYDFTADAVAQIQELQYRMFTESKQSLLIVLQAPDAAGKDGLIRKVLGQMNPQGCRTYPFKAPSRIERAHDFLWRIHQCTPATGMVSIFNRSHYEDVLVVRVEDLVPKSVWSQRYEIINQFEKLLAERGTRILKFYLHISLEEQLERFRERLERPEKHWKLNPADYEARDNWEAYHEAYEDVFARCSTPEAPWFIIPADRKWYRNAAVASIVLETLKRMDPQFPEVEVDLDEMRTLYERAAAR</sequence>
<dbReference type="PIRSF" id="PIRSF028756">
    <property type="entry name" value="PPK2_prd"/>
    <property type="match status" value="1"/>
</dbReference>
<keyword evidence="3 5" id="KW-0418">Kinase</keyword>
<organism evidence="5 6">
    <name type="scientific">Roseimaritima ulvae</name>
    <dbReference type="NCBI Taxonomy" id="980254"/>
    <lineage>
        <taxon>Bacteria</taxon>
        <taxon>Pseudomonadati</taxon>
        <taxon>Planctomycetota</taxon>
        <taxon>Planctomycetia</taxon>
        <taxon>Pirellulales</taxon>
        <taxon>Pirellulaceae</taxon>
        <taxon>Roseimaritima</taxon>
    </lineage>
</organism>
<evidence type="ECO:0000256" key="1">
    <source>
        <dbReference type="ARBA" id="ARBA00009924"/>
    </source>
</evidence>
<proteinExistence type="inferred from homology"/>
<dbReference type="Pfam" id="PF03976">
    <property type="entry name" value="PPK2"/>
    <property type="match status" value="1"/>
</dbReference>
<dbReference type="Proteomes" id="UP000325286">
    <property type="component" value="Chromosome"/>
</dbReference>
<reference evidence="5 6" key="1">
    <citation type="submission" date="2019-08" db="EMBL/GenBank/DDBJ databases">
        <title>Deep-cultivation of Planctomycetes and their phenomic and genomic characterization uncovers novel biology.</title>
        <authorList>
            <person name="Wiegand S."/>
            <person name="Jogler M."/>
            <person name="Boedeker C."/>
            <person name="Pinto D."/>
            <person name="Vollmers J."/>
            <person name="Rivas-Marin E."/>
            <person name="Kohn T."/>
            <person name="Peeters S.H."/>
            <person name="Heuer A."/>
            <person name="Rast P."/>
            <person name="Oberbeckmann S."/>
            <person name="Bunk B."/>
            <person name="Jeske O."/>
            <person name="Meyerdierks A."/>
            <person name="Storesund J.E."/>
            <person name="Kallscheuer N."/>
            <person name="Luecker S."/>
            <person name="Lage O.M."/>
            <person name="Pohl T."/>
            <person name="Merkel B.J."/>
            <person name="Hornburger P."/>
            <person name="Mueller R.-W."/>
            <person name="Bruemmer F."/>
            <person name="Labrenz M."/>
            <person name="Spormann A.M."/>
            <person name="Op den Camp H."/>
            <person name="Overmann J."/>
            <person name="Amann R."/>
            <person name="Jetten M.S.M."/>
            <person name="Mascher T."/>
            <person name="Medema M.H."/>
            <person name="Devos D.P."/>
            <person name="Kaster A.-K."/>
            <person name="Ovreas L."/>
            <person name="Rohde M."/>
            <person name="Galperin M.Y."/>
            <person name="Jogler C."/>
        </authorList>
    </citation>
    <scope>NUCLEOTIDE SEQUENCE [LARGE SCALE GENOMIC DNA]</scope>
    <source>
        <strain evidence="5 6">UC8</strain>
    </source>
</reference>
<dbReference type="RefSeq" id="WP_068131682.1">
    <property type="nucleotide sequence ID" value="NZ_CP042914.1"/>
</dbReference>
<dbReference type="OrthoDB" id="9775224at2"/>
<evidence type="ECO:0000313" key="6">
    <source>
        <dbReference type="Proteomes" id="UP000325286"/>
    </source>
</evidence>
<accession>A0A5B9QTM9</accession>
<dbReference type="InterPro" id="IPR022300">
    <property type="entry name" value="PPK2-rel_1"/>
</dbReference>
<evidence type="ECO:0000313" key="5">
    <source>
        <dbReference type="EMBL" id="QEG42374.1"/>
    </source>
</evidence>
<feature type="domain" description="Polyphosphate kinase-2-related" evidence="4">
    <location>
        <begin position="31"/>
        <end position="255"/>
    </location>
</feature>
<dbReference type="KEGG" id="rul:UC8_44080"/>